<dbReference type="PANTHER" id="PTHR42715:SF10">
    <property type="entry name" value="BETA-GLUCOSIDASE"/>
    <property type="match status" value="1"/>
</dbReference>
<dbReference type="GO" id="GO:0008422">
    <property type="term" value="F:beta-glucosidase activity"/>
    <property type="evidence" value="ECO:0007669"/>
    <property type="project" value="UniProtKB-EC"/>
</dbReference>
<evidence type="ECO:0000313" key="7">
    <source>
        <dbReference type="Proteomes" id="UP000092993"/>
    </source>
</evidence>
<accession>A0A1C7LNH0</accession>
<organism evidence="6 7">
    <name type="scientific">Grifola frondosa</name>
    <name type="common">Maitake</name>
    <name type="synonym">Polyporus frondosus</name>
    <dbReference type="NCBI Taxonomy" id="5627"/>
    <lineage>
        <taxon>Eukaryota</taxon>
        <taxon>Fungi</taxon>
        <taxon>Dikarya</taxon>
        <taxon>Basidiomycota</taxon>
        <taxon>Agaricomycotina</taxon>
        <taxon>Agaricomycetes</taxon>
        <taxon>Polyporales</taxon>
        <taxon>Grifolaceae</taxon>
        <taxon>Grifola</taxon>
    </lineage>
</organism>
<dbReference type="STRING" id="5627.A0A1C7LNH0"/>
<dbReference type="InterPro" id="IPR050288">
    <property type="entry name" value="Cellulose_deg_GH3"/>
</dbReference>
<dbReference type="EMBL" id="LUGG01000032">
    <property type="protein sequence ID" value="OBZ66293.1"/>
    <property type="molecule type" value="Genomic_DNA"/>
</dbReference>
<name>A0A1C7LNH0_GRIFR</name>
<protein>
    <recommendedName>
        <fullName evidence="3">beta-glucosidase</fullName>
        <ecNumber evidence="3">3.2.1.21</ecNumber>
    </recommendedName>
</protein>
<comment type="caution">
    <text evidence="6">The sequence shown here is derived from an EMBL/GenBank/DDBJ whole genome shotgun (WGS) entry which is preliminary data.</text>
</comment>
<evidence type="ECO:0000256" key="4">
    <source>
        <dbReference type="ARBA" id="ARBA00022801"/>
    </source>
</evidence>
<reference evidence="6 7" key="1">
    <citation type="submission" date="2016-03" db="EMBL/GenBank/DDBJ databases">
        <title>Whole genome sequencing of Grifola frondosa 9006-11.</title>
        <authorList>
            <person name="Min B."/>
            <person name="Park H."/>
            <person name="Kim J.-G."/>
            <person name="Cho H."/>
            <person name="Oh Y.-L."/>
            <person name="Kong W.-S."/>
            <person name="Choi I.-G."/>
        </authorList>
    </citation>
    <scope>NUCLEOTIDE SEQUENCE [LARGE SCALE GENOMIC DNA]</scope>
    <source>
        <strain evidence="6 7">9006-11</strain>
    </source>
</reference>
<dbReference type="AlphaFoldDB" id="A0A1C7LNH0"/>
<dbReference type="Proteomes" id="UP000092993">
    <property type="component" value="Unassembled WGS sequence"/>
</dbReference>
<comment type="similarity">
    <text evidence="2">Belongs to the glycosyl hydrolase 3 family.</text>
</comment>
<evidence type="ECO:0000256" key="3">
    <source>
        <dbReference type="ARBA" id="ARBA00012744"/>
    </source>
</evidence>
<dbReference type="Gene3D" id="2.60.40.10">
    <property type="entry name" value="Immunoglobulins"/>
    <property type="match status" value="1"/>
</dbReference>
<evidence type="ECO:0000256" key="1">
    <source>
        <dbReference type="ARBA" id="ARBA00000448"/>
    </source>
</evidence>
<evidence type="ECO:0000256" key="5">
    <source>
        <dbReference type="ARBA" id="ARBA00023295"/>
    </source>
</evidence>
<proteinExistence type="inferred from homology"/>
<keyword evidence="4" id="KW-0378">Hydrolase</keyword>
<dbReference type="InterPro" id="IPR036881">
    <property type="entry name" value="Glyco_hydro_3_C_sf"/>
</dbReference>
<sequence>MLELQACLVLLVACDPLPQYDTAYLSSTRAMTVLCPGARSTTLANAFSMSGGKISPQFYFGYGLSYTTFAYSDLVLSVPILSAGEFALTASVTITNTGLVAGTEVVQLYVALPATSELD</sequence>
<dbReference type="SUPFAM" id="SSF52279">
    <property type="entry name" value="Beta-D-glucan exohydrolase, C-terminal domain"/>
    <property type="match status" value="1"/>
</dbReference>
<dbReference type="EC" id="3.2.1.21" evidence="3"/>
<comment type="catalytic activity">
    <reaction evidence="1">
        <text>Hydrolysis of terminal, non-reducing beta-D-glucosyl residues with release of beta-D-glucose.</text>
        <dbReference type="EC" id="3.2.1.21"/>
    </reaction>
</comment>
<dbReference type="InterPro" id="IPR013783">
    <property type="entry name" value="Ig-like_fold"/>
</dbReference>
<evidence type="ECO:0000256" key="2">
    <source>
        <dbReference type="ARBA" id="ARBA00005336"/>
    </source>
</evidence>
<gene>
    <name evidence="6" type="ORF">A0H81_13815</name>
</gene>
<keyword evidence="7" id="KW-1185">Reference proteome</keyword>
<keyword evidence="5" id="KW-0326">Glycosidase</keyword>
<dbReference type="OrthoDB" id="47059at2759"/>
<dbReference type="PANTHER" id="PTHR42715">
    <property type="entry name" value="BETA-GLUCOSIDASE"/>
    <property type="match status" value="1"/>
</dbReference>
<dbReference type="GO" id="GO:0005975">
    <property type="term" value="P:carbohydrate metabolic process"/>
    <property type="evidence" value="ECO:0007669"/>
    <property type="project" value="InterPro"/>
</dbReference>
<evidence type="ECO:0000313" key="6">
    <source>
        <dbReference type="EMBL" id="OBZ66293.1"/>
    </source>
</evidence>